<evidence type="ECO:0000313" key="3">
    <source>
        <dbReference type="EMBL" id="KAK5835146.1"/>
    </source>
</evidence>
<dbReference type="Proteomes" id="UP001358586">
    <property type="component" value="Chromosome 4"/>
</dbReference>
<feature type="domain" description="Reverse transcriptase zinc-binding" evidence="2">
    <location>
        <begin position="202"/>
        <end position="260"/>
    </location>
</feature>
<evidence type="ECO:0000313" key="4">
    <source>
        <dbReference type="Proteomes" id="UP001358586"/>
    </source>
</evidence>
<dbReference type="PANTHER" id="PTHR47074:SF61">
    <property type="entry name" value="RNASE H TYPE-1 DOMAIN-CONTAINING PROTEIN"/>
    <property type="match status" value="1"/>
</dbReference>
<sequence length="508" mass="58447">MQRKGGRRIGLRSCNMTMESLRKTLRKWRTLHRKLLTPYEDEEIRRALFEMGSTKAPREDGFPALFYQRCWDIVGSDVSFCLNLLNGEIEGLSSLMRTATGEGVIKGVKASRSGPKGGKEIFIKAILQAIPTYSMACFLLPKTLCDEMEGRETSSEVSSVSDLINSTSRTWKRELINNTFQPDIAQKILKIPLSDTEHADFQITSKIKILIWRISWNYIPSLVNLRSKKVTEYAWCPRCRLEEEDSSHIFCLCPAISEIWRSWTRIHSNQSFWEWLTWVLERGTIEQYRFFCCALWCIWSYRNQLVHEKKIILVRELARKVSSYITEMDGIRMKTPTFSTKREISYTGATEGIIAQFDAAFGRRNARFASGIVVRDQMGDLKASKIVIHEDIPTPFVAEALAGLDAMKLVIEMELTKVMIEGDSKTVIQKCQRTKMDKSVLGAIIYDIQSRRFRVEEVIFKFIHRTKNIQAHNLAKAALVGREDTYLGGETMIHSVTKPEGRWREPPD</sequence>
<dbReference type="InterPro" id="IPR044730">
    <property type="entry name" value="RNase_H-like_dom_plant"/>
</dbReference>
<dbReference type="CDD" id="cd06222">
    <property type="entry name" value="RNase_H_like"/>
    <property type="match status" value="1"/>
</dbReference>
<reference evidence="3 4" key="1">
    <citation type="submission" date="2023-03" db="EMBL/GenBank/DDBJ databases">
        <title>WGS of Gossypium arboreum.</title>
        <authorList>
            <person name="Yu D."/>
        </authorList>
    </citation>
    <scope>NUCLEOTIDE SEQUENCE [LARGE SCALE GENOMIC DNA]</scope>
    <source>
        <tissue evidence="3">Leaf</tissue>
    </source>
</reference>
<dbReference type="Gene3D" id="3.30.420.10">
    <property type="entry name" value="Ribonuclease H-like superfamily/Ribonuclease H"/>
    <property type="match status" value="1"/>
</dbReference>
<name>A0ABR0Q818_GOSAR</name>
<gene>
    <name evidence="3" type="ORF">PVK06_010832</name>
</gene>
<dbReference type="SUPFAM" id="SSF53098">
    <property type="entry name" value="Ribonuclease H-like"/>
    <property type="match status" value="1"/>
</dbReference>
<dbReference type="InterPro" id="IPR026960">
    <property type="entry name" value="RVT-Znf"/>
</dbReference>
<dbReference type="InterPro" id="IPR002156">
    <property type="entry name" value="RNaseH_domain"/>
</dbReference>
<dbReference type="Pfam" id="PF13456">
    <property type="entry name" value="RVT_3"/>
    <property type="match status" value="1"/>
</dbReference>
<accession>A0ABR0Q818</accession>
<dbReference type="EMBL" id="JARKNE010000004">
    <property type="protein sequence ID" value="KAK5835146.1"/>
    <property type="molecule type" value="Genomic_DNA"/>
</dbReference>
<evidence type="ECO:0000259" key="2">
    <source>
        <dbReference type="Pfam" id="PF13966"/>
    </source>
</evidence>
<feature type="domain" description="RNase H type-1" evidence="1">
    <location>
        <begin position="357"/>
        <end position="478"/>
    </location>
</feature>
<proteinExistence type="predicted"/>
<dbReference type="InterPro" id="IPR036397">
    <property type="entry name" value="RNaseH_sf"/>
</dbReference>
<protein>
    <recommendedName>
        <fullName evidence="5">Reverse transcriptase</fullName>
    </recommendedName>
</protein>
<keyword evidence="4" id="KW-1185">Reference proteome</keyword>
<dbReference type="InterPro" id="IPR052929">
    <property type="entry name" value="RNase_H-like_EbsB-rel"/>
</dbReference>
<organism evidence="3 4">
    <name type="scientific">Gossypium arboreum</name>
    <name type="common">Tree cotton</name>
    <name type="synonym">Gossypium nanking</name>
    <dbReference type="NCBI Taxonomy" id="29729"/>
    <lineage>
        <taxon>Eukaryota</taxon>
        <taxon>Viridiplantae</taxon>
        <taxon>Streptophyta</taxon>
        <taxon>Embryophyta</taxon>
        <taxon>Tracheophyta</taxon>
        <taxon>Spermatophyta</taxon>
        <taxon>Magnoliopsida</taxon>
        <taxon>eudicotyledons</taxon>
        <taxon>Gunneridae</taxon>
        <taxon>Pentapetalae</taxon>
        <taxon>rosids</taxon>
        <taxon>malvids</taxon>
        <taxon>Malvales</taxon>
        <taxon>Malvaceae</taxon>
        <taxon>Malvoideae</taxon>
        <taxon>Gossypium</taxon>
    </lineage>
</organism>
<evidence type="ECO:0000259" key="1">
    <source>
        <dbReference type="Pfam" id="PF13456"/>
    </source>
</evidence>
<evidence type="ECO:0008006" key="5">
    <source>
        <dbReference type="Google" id="ProtNLM"/>
    </source>
</evidence>
<dbReference type="InterPro" id="IPR012337">
    <property type="entry name" value="RNaseH-like_sf"/>
</dbReference>
<comment type="caution">
    <text evidence="3">The sequence shown here is derived from an EMBL/GenBank/DDBJ whole genome shotgun (WGS) entry which is preliminary data.</text>
</comment>
<dbReference type="PANTHER" id="PTHR47074">
    <property type="entry name" value="BNAC02G40300D PROTEIN"/>
    <property type="match status" value="1"/>
</dbReference>
<dbReference type="Pfam" id="PF13966">
    <property type="entry name" value="zf-RVT"/>
    <property type="match status" value="1"/>
</dbReference>